<dbReference type="RefSeq" id="WP_341694250.1">
    <property type="nucleotide sequence ID" value="NZ_JBBYHS010000019.1"/>
</dbReference>
<dbReference type="Proteomes" id="UP001485226">
    <property type="component" value="Unassembled WGS sequence"/>
</dbReference>
<protein>
    <submittedName>
        <fullName evidence="2">Glycosyltransferase family 2 protein</fullName>
        <ecNumber evidence="2">2.4.-.-</ecNumber>
    </submittedName>
</protein>
<proteinExistence type="predicted"/>
<dbReference type="EMBL" id="JBBYHS010000019">
    <property type="protein sequence ID" value="MEL1255512.1"/>
    <property type="molecule type" value="Genomic_DNA"/>
</dbReference>
<keyword evidence="2" id="KW-0328">Glycosyltransferase</keyword>
<evidence type="ECO:0000259" key="1">
    <source>
        <dbReference type="Pfam" id="PF00535"/>
    </source>
</evidence>
<name>A0ABU9ISU2_9FLAO</name>
<dbReference type="EC" id="2.4.-.-" evidence="2"/>
<organism evidence="2 3">
    <name type="scientific">Flavobacterium calami</name>
    <dbReference type="NCBI Taxonomy" id="3139144"/>
    <lineage>
        <taxon>Bacteria</taxon>
        <taxon>Pseudomonadati</taxon>
        <taxon>Bacteroidota</taxon>
        <taxon>Flavobacteriia</taxon>
        <taxon>Flavobacteriales</taxon>
        <taxon>Flavobacteriaceae</taxon>
        <taxon>Flavobacterium</taxon>
    </lineage>
</organism>
<feature type="domain" description="Glycosyltransferase 2-like" evidence="1">
    <location>
        <begin position="7"/>
        <end position="130"/>
    </location>
</feature>
<evidence type="ECO:0000313" key="3">
    <source>
        <dbReference type="Proteomes" id="UP001485226"/>
    </source>
</evidence>
<dbReference type="PANTHER" id="PTHR22916">
    <property type="entry name" value="GLYCOSYLTRANSFERASE"/>
    <property type="match status" value="1"/>
</dbReference>
<evidence type="ECO:0000313" key="2">
    <source>
        <dbReference type="EMBL" id="MEL1255512.1"/>
    </source>
</evidence>
<comment type="caution">
    <text evidence="2">The sequence shown here is derived from an EMBL/GenBank/DDBJ whole genome shotgun (WGS) entry which is preliminary data.</text>
</comment>
<dbReference type="InterPro" id="IPR001173">
    <property type="entry name" value="Glyco_trans_2-like"/>
</dbReference>
<dbReference type="GO" id="GO:0016757">
    <property type="term" value="F:glycosyltransferase activity"/>
    <property type="evidence" value="ECO:0007669"/>
    <property type="project" value="UniProtKB-KW"/>
</dbReference>
<dbReference type="CDD" id="cd06433">
    <property type="entry name" value="GT_2_WfgS_like"/>
    <property type="match status" value="1"/>
</dbReference>
<dbReference type="Gene3D" id="3.90.550.10">
    <property type="entry name" value="Spore Coat Polysaccharide Biosynthesis Protein SpsA, Chain A"/>
    <property type="match status" value="1"/>
</dbReference>
<accession>A0ABU9ISU2</accession>
<dbReference type="InterPro" id="IPR029044">
    <property type="entry name" value="Nucleotide-diphossugar_trans"/>
</dbReference>
<reference evidence="2 3" key="1">
    <citation type="submission" date="2024-04" db="EMBL/GenBank/DDBJ databases">
        <title>Flavobacterium sp. DGU38 16S ribosomal RNA gene Genome sequencing and assembly.</title>
        <authorList>
            <person name="Park S."/>
        </authorList>
    </citation>
    <scope>NUCLEOTIDE SEQUENCE [LARGE SCALE GENOMIC DNA]</scope>
    <source>
        <strain evidence="2 3">DGU38</strain>
    </source>
</reference>
<keyword evidence="2" id="KW-0808">Transferase</keyword>
<dbReference type="PANTHER" id="PTHR22916:SF67">
    <property type="entry name" value="COLANIC ACID BIOSYNTHESIS GLYCOSYL TRANSFERASE WCAE-RELATED"/>
    <property type="match status" value="1"/>
</dbReference>
<sequence length="296" mass="34679">MVAKKITIITVNYNNREGLQKTIYSVLDQKFQDFEFIIVDGGSTDGSKQIIENCDRVDYWISEKDSGIYNAMNKGIKAATGDYIIFMNSGDCFYSINVLDTIKNEFDNNIDILFGNAFFVTTNKRFEVEYPDKLNFSFFYTNSLCHQSTFYKREIFDGNLYNEDLKIVSDWEFNIRNICLKNKSYKHINVIICDYYLDGVSHHQKESDHNERKIVLEKHFGAFIDDYEKTIEKLAEHNKPLIKDLKKSASITNKGYVSEKRLNQLLFISQNNRFSYKIIKAFITISLFFNSKKKFS</sequence>
<keyword evidence="3" id="KW-1185">Reference proteome</keyword>
<dbReference type="SUPFAM" id="SSF53448">
    <property type="entry name" value="Nucleotide-diphospho-sugar transferases"/>
    <property type="match status" value="1"/>
</dbReference>
<gene>
    <name evidence="2" type="ORF">AAEO57_17100</name>
</gene>
<dbReference type="Pfam" id="PF00535">
    <property type="entry name" value="Glycos_transf_2"/>
    <property type="match status" value="1"/>
</dbReference>